<organism evidence="2 3">
    <name type="scientific">Corynebacterium phoceense</name>
    <dbReference type="NCBI Taxonomy" id="1686286"/>
    <lineage>
        <taxon>Bacteria</taxon>
        <taxon>Bacillati</taxon>
        <taxon>Actinomycetota</taxon>
        <taxon>Actinomycetes</taxon>
        <taxon>Mycobacteriales</taxon>
        <taxon>Corynebacteriaceae</taxon>
        <taxon>Corynebacterium</taxon>
    </lineage>
</organism>
<sequence>MYTLITPNADRTITGGTLEDLRYKLIEYHESNRRDPQYGDFADQFHAVYPLDESELDDGETPEQPRPLTPEILKGLAKHIWDTPAVSLTEEKGTDINRLAETLHYMLDMNTDAAEDALRTYITQIEELEGRSIDEDEIAEVDADFLIGAVKSARRAGDLGLRELDLISDATREMESQEDRLRAARAERDAAIRDAVHAGARIQDVATAAGISRQAVDKIIRA</sequence>
<keyword evidence="3" id="KW-1185">Reference proteome</keyword>
<comment type="caution">
    <text evidence="2">The sequence shown here is derived from an EMBL/GenBank/DDBJ whole genome shotgun (WGS) entry which is preliminary data.</text>
</comment>
<reference evidence="2 3" key="1">
    <citation type="submission" date="2019-06" db="EMBL/GenBank/DDBJ databases">
        <title>Draft genome of C. phoceense Strain 272.</title>
        <authorList>
            <person name="Pacheco L.G.C."/>
            <person name="Barberis C.M."/>
            <person name="Almuzara M.N."/>
            <person name="Traglia G.M."/>
            <person name="Santos C.S."/>
            <person name="Rocha D.J.P.G."/>
            <person name="Aguiar E.R.G.R."/>
            <person name="Vay C.A."/>
        </authorList>
    </citation>
    <scope>NUCLEOTIDE SEQUENCE [LARGE SCALE GENOMIC DNA]</scope>
    <source>
        <strain evidence="2 3">272</strain>
    </source>
</reference>
<name>A0A540R7H4_9CORY</name>
<keyword evidence="1" id="KW-0175">Coiled coil</keyword>
<feature type="coiled-coil region" evidence="1">
    <location>
        <begin position="167"/>
        <end position="194"/>
    </location>
</feature>
<evidence type="ECO:0000256" key="1">
    <source>
        <dbReference type="SAM" id="Coils"/>
    </source>
</evidence>
<proteinExistence type="predicted"/>
<evidence type="ECO:0000313" key="3">
    <source>
        <dbReference type="Proteomes" id="UP000318080"/>
    </source>
</evidence>
<dbReference type="Proteomes" id="UP000318080">
    <property type="component" value="Unassembled WGS sequence"/>
</dbReference>
<protein>
    <submittedName>
        <fullName evidence="2">Uncharacterized protein</fullName>
    </submittedName>
</protein>
<dbReference type="RefSeq" id="WP_141628820.1">
    <property type="nucleotide sequence ID" value="NZ_VHIR01000007.1"/>
</dbReference>
<evidence type="ECO:0000313" key="2">
    <source>
        <dbReference type="EMBL" id="TQE43557.1"/>
    </source>
</evidence>
<accession>A0A540R7H4</accession>
<dbReference type="EMBL" id="VHIR01000007">
    <property type="protein sequence ID" value="TQE43557.1"/>
    <property type="molecule type" value="Genomic_DNA"/>
</dbReference>
<dbReference type="STRING" id="1686286.GCA_900092335_02595"/>
<dbReference type="AlphaFoldDB" id="A0A540R7H4"/>
<gene>
    <name evidence="2" type="ORF">EJK80_05990</name>
</gene>